<dbReference type="PANTHER" id="PTHR31927:SF2">
    <property type="entry name" value="FI07246P-RELATED"/>
    <property type="match status" value="1"/>
</dbReference>
<feature type="compositionally biased region" description="Pro residues" evidence="1">
    <location>
        <begin position="205"/>
        <end position="214"/>
    </location>
</feature>
<organism evidence="4 5">
    <name type="scientific">Drosophila albomicans</name>
    <name type="common">Fruit fly</name>
    <dbReference type="NCBI Taxonomy" id="7291"/>
    <lineage>
        <taxon>Eukaryota</taxon>
        <taxon>Metazoa</taxon>
        <taxon>Ecdysozoa</taxon>
        <taxon>Arthropoda</taxon>
        <taxon>Hexapoda</taxon>
        <taxon>Insecta</taxon>
        <taxon>Pterygota</taxon>
        <taxon>Neoptera</taxon>
        <taxon>Endopterygota</taxon>
        <taxon>Diptera</taxon>
        <taxon>Brachycera</taxon>
        <taxon>Muscomorpha</taxon>
        <taxon>Ephydroidea</taxon>
        <taxon>Drosophilidae</taxon>
        <taxon>Drosophila</taxon>
    </lineage>
</organism>
<feature type="region of interest" description="Disordered" evidence="1">
    <location>
        <begin position="170"/>
        <end position="260"/>
    </location>
</feature>
<dbReference type="PANTHER" id="PTHR31927">
    <property type="entry name" value="FI07246P-RELATED-RELATED"/>
    <property type="match status" value="1"/>
</dbReference>
<proteinExistence type="predicted"/>
<evidence type="ECO:0000313" key="4">
    <source>
        <dbReference type="Proteomes" id="UP000515160"/>
    </source>
</evidence>
<protein>
    <submittedName>
        <fullName evidence="5">DNA translocase FtsK</fullName>
    </submittedName>
</protein>
<evidence type="ECO:0000256" key="1">
    <source>
        <dbReference type="SAM" id="MobiDB-lite"/>
    </source>
</evidence>
<keyword evidence="2" id="KW-0732">Signal</keyword>
<dbReference type="SMART" id="SM00690">
    <property type="entry name" value="DM5"/>
    <property type="match status" value="1"/>
</dbReference>
<dbReference type="Proteomes" id="UP000515160">
    <property type="component" value="Chromosome 2R"/>
</dbReference>
<dbReference type="RefSeq" id="XP_034112626.1">
    <property type="nucleotide sequence ID" value="XM_034256735.2"/>
</dbReference>
<dbReference type="GeneID" id="117573506"/>
<reference evidence="5" key="1">
    <citation type="submission" date="2025-08" db="UniProtKB">
        <authorList>
            <consortium name="RefSeq"/>
        </authorList>
    </citation>
    <scope>IDENTIFICATION</scope>
    <source>
        <strain evidence="5">15112-1751.03</strain>
        <tissue evidence="5">Whole Adult</tissue>
    </source>
</reference>
<dbReference type="GO" id="GO:0062129">
    <property type="term" value="C:chitin-based extracellular matrix"/>
    <property type="evidence" value="ECO:0007669"/>
    <property type="project" value="TreeGrafter"/>
</dbReference>
<dbReference type="AlphaFoldDB" id="A0A6P8X8X1"/>
<feature type="domain" description="DUF243" evidence="3">
    <location>
        <begin position="49"/>
        <end position="151"/>
    </location>
</feature>
<sequence length="351" mass="39811">MREIVFLTLLAICSAELGYQYQQNGPAFGYETESALSNSQTTDHYQDHADFHKHFYAFEAPYDSSEEADLAEQKISSLSQKNLQVVFIKAPENKAVQGALNALVKQSTEDKTAIYVLNKQTDPNELASKITALQSQRKHKPQVHFVKYRTDAEAAHAQQHIQEQYGGVKDHSLQPLQPPLLGYSQQPQSSQAAQGYYPSELPQQPELPPQPELPQPAYYPTKQPQTPQPYYPPELPATGYTPQPEVPQTPQGYYLPPATPLLPTPHPSYLPPLPSSYQGYDYGRDQSNVVPLAQQQLTPGPYDLDARTARSRRIDFRVNERHRSNSRMIFPTDTPSRRYLPAQKRKRRAHF</sequence>
<keyword evidence="4" id="KW-1185">Reference proteome</keyword>
<dbReference type="OrthoDB" id="7858756at2759"/>
<accession>A0A6P8X8X1</accession>
<feature type="compositionally biased region" description="Low complexity" evidence="1">
    <location>
        <begin position="182"/>
        <end position="204"/>
    </location>
</feature>
<dbReference type="InterPro" id="IPR004145">
    <property type="entry name" value="DUF243"/>
</dbReference>
<evidence type="ECO:0000313" key="5">
    <source>
        <dbReference type="RefSeq" id="XP_034112626.1"/>
    </source>
</evidence>
<feature type="signal peptide" evidence="2">
    <location>
        <begin position="1"/>
        <end position="15"/>
    </location>
</feature>
<dbReference type="GO" id="GO:0040003">
    <property type="term" value="P:chitin-based cuticle development"/>
    <property type="evidence" value="ECO:0007669"/>
    <property type="project" value="TreeGrafter"/>
</dbReference>
<evidence type="ECO:0000256" key="2">
    <source>
        <dbReference type="SAM" id="SignalP"/>
    </source>
</evidence>
<dbReference type="GO" id="GO:0008010">
    <property type="term" value="F:structural constituent of chitin-based larval cuticle"/>
    <property type="evidence" value="ECO:0007669"/>
    <property type="project" value="TreeGrafter"/>
</dbReference>
<evidence type="ECO:0000259" key="3">
    <source>
        <dbReference type="SMART" id="SM00690"/>
    </source>
</evidence>
<dbReference type="Pfam" id="PF03103">
    <property type="entry name" value="DUF243"/>
    <property type="match status" value="1"/>
</dbReference>
<name>A0A6P8X8X1_DROAB</name>
<feature type="region of interest" description="Disordered" evidence="1">
    <location>
        <begin position="327"/>
        <end position="351"/>
    </location>
</feature>
<gene>
    <name evidence="5" type="primary">LOC117573506</name>
</gene>
<feature type="chain" id="PRO_5028237244" evidence="2">
    <location>
        <begin position="16"/>
        <end position="351"/>
    </location>
</feature>
<feature type="compositionally biased region" description="Low complexity" evidence="1">
    <location>
        <begin position="215"/>
        <end position="225"/>
    </location>
</feature>
<feature type="compositionally biased region" description="Pro residues" evidence="1">
    <location>
        <begin position="226"/>
        <end position="235"/>
    </location>
</feature>